<dbReference type="InterPro" id="IPR012338">
    <property type="entry name" value="Beta-lactam/transpept-like"/>
</dbReference>
<dbReference type="InterPro" id="IPR045155">
    <property type="entry name" value="Beta-lactam_cat"/>
</dbReference>
<dbReference type="Pfam" id="PF13354">
    <property type="entry name" value="Beta-lactamase2"/>
    <property type="match status" value="1"/>
</dbReference>
<dbReference type="AlphaFoldDB" id="A0ABD5E8K7"/>
<comment type="caution">
    <text evidence="2">The sequence shown here is derived from an EMBL/GenBank/DDBJ whole genome shotgun (WGS) entry which is preliminary data.</text>
</comment>
<feature type="domain" description="Beta-lactamase class A catalytic" evidence="1">
    <location>
        <begin position="69"/>
        <end position="209"/>
    </location>
</feature>
<dbReference type="PANTHER" id="PTHR35333:SF3">
    <property type="entry name" value="BETA-LACTAMASE-TYPE TRANSPEPTIDASE FOLD CONTAINING PROTEIN"/>
    <property type="match status" value="1"/>
</dbReference>
<dbReference type="SUPFAM" id="SSF56601">
    <property type="entry name" value="beta-lactamase/transpeptidase-like"/>
    <property type="match status" value="1"/>
</dbReference>
<organism evidence="2 3">
    <name type="scientific">Streptomyces evansiae</name>
    <dbReference type="NCBI Taxonomy" id="3075535"/>
    <lineage>
        <taxon>Bacteria</taxon>
        <taxon>Bacillati</taxon>
        <taxon>Actinomycetota</taxon>
        <taxon>Actinomycetes</taxon>
        <taxon>Kitasatosporales</taxon>
        <taxon>Streptomycetaceae</taxon>
        <taxon>Streptomyces</taxon>
    </lineage>
</organism>
<dbReference type="InterPro" id="IPR000871">
    <property type="entry name" value="Beta-lactam_class-A"/>
</dbReference>
<reference evidence="3" key="1">
    <citation type="submission" date="2023-07" db="EMBL/GenBank/DDBJ databases">
        <title>30 novel species of actinomycetes from the DSMZ collection.</title>
        <authorList>
            <person name="Nouioui I."/>
        </authorList>
    </citation>
    <scope>NUCLEOTIDE SEQUENCE [LARGE SCALE GENOMIC DNA]</scope>
    <source>
        <strain evidence="3">DSM 41982</strain>
    </source>
</reference>
<dbReference type="RefSeq" id="WP_254667462.1">
    <property type="nucleotide sequence ID" value="NZ_JAVRER010000023.1"/>
</dbReference>
<dbReference type="Proteomes" id="UP001183607">
    <property type="component" value="Unassembled WGS sequence"/>
</dbReference>
<dbReference type="GO" id="GO:0016787">
    <property type="term" value="F:hydrolase activity"/>
    <property type="evidence" value="ECO:0007669"/>
    <property type="project" value="UniProtKB-KW"/>
</dbReference>
<dbReference type="EMBL" id="JAVRER010000023">
    <property type="protein sequence ID" value="MDT0416998.1"/>
    <property type="molecule type" value="Genomic_DNA"/>
</dbReference>
<protein>
    <submittedName>
        <fullName evidence="2">Serine hydrolase</fullName>
    </submittedName>
</protein>
<accession>A0ABD5E8K7</accession>
<dbReference type="Gene3D" id="3.40.710.10">
    <property type="entry name" value="DD-peptidase/beta-lactamase superfamily"/>
    <property type="match status" value="1"/>
</dbReference>
<name>A0ABD5E8K7_9ACTN</name>
<evidence type="ECO:0000313" key="3">
    <source>
        <dbReference type="Proteomes" id="UP001183607"/>
    </source>
</evidence>
<keyword evidence="2" id="KW-0378">Hydrolase</keyword>
<dbReference type="PANTHER" id="PTHR35333">
    <property type="entry name" value="BETA-LACTAMASE"/>
    <property type="match status" value="1"/>
</dbReference>
<sequence length="237" mass="24692">MLDEALRPVASSATGHFSVAVMAEGGTVTAGYGSAKHAYATASIAKAAILATLLLQAQDQHRSLSASERATAKLMITRSDNDAADTLWTRIGATSGYAAGIERLGLRETTPGTQGHWGLTQTTAADQLRLLDALTSSDSPLTASSRAYVADLMGSVVTGQDWGVSAGADKDAPTRLKNGWMPRSATGLWVVNSIGVVTHEGRHLLLAVLSDDQRSLESGIKLIESAAKAATEAAEKF</sequence>
<evidence type="ECO:0000259" key="1">
    <source>
        <dbReference type="Pfam" id="PF13354"/>
    </source>
</evidence>
<proteinExistence type="predicted"/>
<gene>
    <name evidence="2" type="ORF">RM574_16035</name>
</gene>
<evidence type="ECO:0000313" key="2">
    <source>
        <dbReference type="EMBL" id="MDT0416998.1"/>
    </source>
</evidence>